<evidence type="ECO:0000313" key="3">
    <source>
        <dbReference type="Proteomes" id="UP000538507"/>
    </source>
</evidence>
<gene>
    <name evidence="2" type="ORF">GGE16_005951</name>
</gene>
<dbReference type="Proteomes" id="UP000538507">
    <property type="component" value="Unassembled WGS sequence"/>
</dbReference>
<evidence type="ECO:0000313" key="2">
    <source>
        <dbReference type="EMBL" id="MBB4293857.1"/>
    </source>
</evidence>
<evidence type="ECO:0000256" key="1">
    <source>
        <dbReference type="SAM" id="MobiDB-lite"/>
    </source>
</evidence>
<reference evidence="2 3" key="1">
    <citation type="submission" date="2020-08" db="EMBL/GenBank/DDBJ databases">
        <title>Genomic Encyclopedia of Type Strains, Phase IV (KMG-V): Genome sequencing to study the core and pangenomes of soil and plant-associated prokaryotes.</title>
        <authorList>
            <person name="Whitman W."/>
        </authorList>
    </citation>
    <scope>NUCLEOTIDE SEQUENCE [LARGE SCALE GENOMIC DNA]</scope>
    <source>
        <strain evidence="2 3">SEMIA 415</strain>
    </source>
</reference>
<feature type="region of interest" description="Disordered" evidence="1">
    <location>
        <begin position="44"/>
        <end position="86"/>
    </location>
</feature>
<accession>A0AAE2MR03</accession>
<organism evidence="2 3">
    <name type="scientific">Rhizobium leguminosarum</name>
    <dbReference type="NCBI Taxonomy" id="384"/>
    <lineage>
        <taxon>Bacteria</taxon>
        <taxon>Pseudomonadati</taxon>
        <taxon>Pseudomonadota</taxon>
        <taxon>Alphaproteobacteria</taxon>
        <taxon>Hyphomicrobiales</taxon>
        <taxon>Rhizobiaceae</taxon>
        <taxon>Rhizobium/Agrobacterium group</taxon>
        <taxon>Rhizobium</taxon>
    </lineage>
</organism>
<name>A0AAE2MR03_RHILE</name>
<protein>
    <submittedName>
        <fullName evidence="2">Uncharacterized protein</fullName>
    </submittedName>
</protein>
<feature type="compositionally biased region" description="Polar residues" evidence="1">
    <location>
        <begin position="49"/>
        <end position="60"/>
    </location>
</feature>
<sequence length="108" mass="11429">MALLLSLQEKDIILDVLGRAGHPITNTRASRNPKSVGDERQAFAGEVVNDSQDQKATTIRESVADDVEATAGRDGQRSSRSKGTLATAPFARGQLFFPVEMPGASSGS</sequence>
<dbReference type="AlphaFoldDB" id="A0AAE2MR03"/>
<proteinExistence type="predicted"/>
<comment type="caution">
    <text evidence="2">The sequence shown here is derived from an EMBL/GenBank/DDBJ whole genome shotgun (WGS) entry which is preliminary data.</text>
</comment>
<dbReference type="EMBL" id="JACIGO010000011">
    <property type="protein sequence ID" value="MBB4293857.1"/>
    <property type="molecule type" value="Genomic_DNA"/>
</dbReference>